<organism evidence="8 9">
    <name type="scientific">Meloidogyne enterolobii</name>
    <name type="common">Root-knot nematode worm</name>
    <name type="synonym">Meloidogyne mayaguensis</name>
    <dbReference type="NCBI Taxonomy" id="390850"/>
    <lineage>
        <taxon>Eukaryota</taxon>
        <taxon>Metazoa</taxon>
        <taxon>Ecdysozoa</taxon>
        <taxon>Nematoda</taxon>
        <taxon>Chromadorea</taxon>
        <taxon>Rhabditida</taxon>
        <taxon>Tylenchina</taxon>
        <taxon>Tylenchomorpha</taxon>
        <taxon>Tylenchoidea</taxon>
        <taxon>Meloidogynidae</taxon>
        <taxon>Meloidogyninae</taxon>
        <taxon>Meloidogyne</taxon>
    </lineage>
</organism>
<keyword evidence="3" id="KW-0809">Transit peptide</keyword>
<evidence type="ECO:0000256" key="1">
    <source>
        <dbReference type="ARBA" id="ARBA00004173"/>
    </source>
</evidence>
<dbReference type="Pfam" id="PF09243">
    <property type="entry name" value="Rsm22"/>
    <property type="match status" value="2"/>
</dbReference>
<comment type="subcellular location">
    <subcellularLocation>
        <location evidence="1">Mitochondrion</location>
    </subcellularLocation>
</comment>
<evidence type="ECO:0000256" key="3">
    <source>
        <dbReference type="ARBA" id="ARBA00022946"/>
    </source>
</evidence>
<name>A0A6V7UBV4_MELEN</name>
<dbReference type="InterPro" id="IPR015324">
    <property type="entry name" value="Ribosomal_Rsm22-like"/>
</dbReference>
<dbReference type="SUPFAM" id="SSF53335">
    <property type="entry name" value="S-adenosyl-L-methionine-dependent methyltransferases"/>
    <property type="match status" value="1"/>
</dbReference>
<dbReference type="PANTHER" id="PTHR13184">
    <property type="entry name" value="37S RIBOSOMAL PROTEIN S22"/>
    <property type="match status" value="1"/>
</dbReference>
<dbReference type="GO" id="GO:0046872">
    <property type="term" value="F:metal ion binding"/>
    <property type="evidence" value="ECO:0007669"/>
    <property type="project" value="UniProtKB-KW"/>
</dbReference>
<dbReference type="GO" id="GO:0006412">
    <property type="term" value="P:translation"/>
    <property type="evidence" value="ECO:0007669"/>
    <property type="project" value="InterPro"/>
</dbReference>
<dbReference type="InterPro" id="IPR029063">
    <property type="entry name" value="SAM-dependent_MTases_sf"/>
</dbReference>
<evidence type="ECO:0000256" key="4">
    <source>
        <dbReference type="ARBA" id="ARBA00023004"/>
    </source>
</evidence>
<protein>
    <submittedName>
        <fullName evidence="8">Uncharacterized protein</fullName>
    </submittedName>
</protein>
<dbReference type="EMBL" id="CAJEWN010000051">
    <property type="protein sequence ID" value="CAD2152702.1"/>
    <property type="molecule type" value="Genomic_DNA"/>
</dbReference>
<evidence type="ECO:0000256" key="2">
    <source>
        <dbReference type="ARBA" id="ARBA00022723"/>
    </source>
</evidence>
<keyword evidence="4" id="KW-0408">Iron</keyword>
<dbReference type="Proteomes" id="UP000580250">
    <property type="component" value="Unassembled WGS sequence"/>
</dbReference>
<dbReference type="Gene3D" id="3.40.50.150">
    <property type="entry name" value="Vaccinia Virus protein VP39"/>
    <property type="match status" value="1"/>
</dbReference>
<comment type="caution">
    <text evidence="8">The sequence shown here is derived from an EMBL/GenBank/DDBJ whole genome shotgun (WGS) entry which is preliminary data.</text>
</comment>
<comment type="function">
    <text evidence="7">Mitochondrial ribosome (mitoribosome) assembly factor. Binds at the interface of the head and body domains of the mitochondrial small ribosomal subunit (mt-SSU), occluding the mRNA channel and preventing compaction of the head domain towards the body. Probable inactive methyltransferase: retains the characteristic folding and ability to bind S-adenosyl-L-methionine, but it probably lost its methyltransferase activity.</text>
</comment>
<dbReference type="GO" id="GO:0005763">
    <property type="term" value="C:mitochondrial small ribosomal subunit"/>
    <property type="evidence" value="ECO:0007669"/>
    <property type="project" value="TreeGrafter"/>
</dbReference>
<sequence>MVRRFISRQLIKQIAVPNKNVFPLPTTSINEREENLVILKKKRRRQQDPLLNRTFADRCAHLTTINNSTETVGIAKLTLPPKAIVNPRVTKLSKLPLDAVEALGGILLDSRVPPKQLQREADVLSNQLDQRHFPPSIVEFRQTRREILDEIFEENPAFCYDYNIYQNRPFIETQLAKLVQKRLAVRRYNWKPLKFKDLRQATVYCLSRFGGHFAEMKRVLAEFDRNGFVPEKILDFGSGIGSSFWAAYERWGDSVQEYSLIDNDLSMRHFSIDLSRGPNYSNNGELISKNLFFRKELFPSPKHTYDLVILHRTLIEMPSQEARKELIEKLWKRTNKYLVIVESPMPDAFKALIKIRDFILTAGYDFDLEKTKELLYEYKAIDQDTIEMLSDKNLQTYEKYCRARELLPEDVKIPTLIDPGHVFAPCPHDKRCPKIPKKESCKFSVRWQEFRADHKTTSLNKDGTNVGDFSYLILAKGERSKEKEEKHPRILKLERGHRCVNCHVCTAADGLQRFIVGKRTDKIYARIRRAMPSQLLPVEFDLIKPKQALSISADDTKERINGGKEQLKQVASADLKNLNLINWVKNNTSINPVVVLNKGCLFVSKISPTGNYYRQKPELEQ</sequence>
<dbReference type="GO" id="GO:0051536">
    <property type="term" value="F:iron-sulfur cluster binding"/>
    <property type="evidence" value="ECO:0007669"/>
    <property type="project" value="UniProtKB-KW"/>
</dbReference>
<dbReference type="InterPro" id="IPR052571">
    <property type="entry name" value="Mt_RNA_Methyltransferase"/>
</dbReference>
<dbReference type="OrthoDB" id="421327at2759"/>
<evidence type="ECO:0000313" key="9">
    <source>
        <dbReference type="Proteomes" id="UP000580250"/>
    </source>
</evidence>
<keyword evidence="2" id="KW-0479">Metal-binding</keyword>
<proteinExistence type="predicted"/>
<keyword evidence="6" id="KW-0496">Mitochondrion</keyword>
<dbReference type="GO" id="GO:0003735">
    <property type="term" value="F:structural constituent of ribosome"/>
    <property type="evidence" value="ECO:0007669"/>
    <property type="project" value="TreeGrafter"/>
</dbReference>
<keyword evidence="5" id="KW-0411">Iron-sulfur</keyword>
<accession>A0A6V7UBV4</accession>
<evidence type="ECO:0000256" key="5">
    <source>
        <dbReference type="ARBA" id="ARBA00023014"/>
    </source>
</evidence>
<reference evidence="8 9" key="1">
    <citation type="submission" date="2020-08" db="EMBL/GenBank/DDBJ databases">
        <authorList>
            <person name="Koutsovoulos G."/>
            <person name="Danchin GJ E."/>
        </authorList>
    </citation>
    <scope>NUCLEOTIDE SEQUENCE [LARGE SCALE GENOMIC DNA]</scope>
</reference>
<gene>
    <name evidence="8" type="ORF">MENT_LOCUS10845</name>
</gene>
<dbReference type="PANTHER" id="PTHR13184:SF5">
    <property type="entry name" value="METHYLTRANSFERASE-LIKE PROTEIN 17, MITOCHONDRIAL"/>
    <property type="match status" value="1"/>
</dbReference>
<evidence type="ECO:0000256" key="6">
    <source>
        <dbReference type="ARBA" id="ARBA00023128"/>
    </source>
</evidence>
<dbReference type="GO" id="GO:0008168">
    <property type="term" value="F:methyltransferase activity"/>
    <property type="evidence" value="ECO:0007669"/>
    <property type="project" value="InterPro"/>
</dbReference>
<evidence type="ECO:0000256" key="7">
    <source>
        <dbReference type="ARBA" id="ARBA00045681"/>
    </source>
</evidence>
<evidence type="ECO:0000313" key="8">
    <source>
        <dbReference type="EMBL" id="CAD2152702.1"/>
    </source>
</evidence>
<dbReference type="AlphaFoldDB" id="A0A6V7UBV4"/>